<comment type="catalytic activity">
    <reaction evidence="17">
        <text>1,2,3-(4Z,7Z,10Z,13Z,16Z,19Z-docosahexaenoyl)-glycerol + H2O = 1,2-di-(4Z,7Z,10Z,13Z,16Z,19Z-docosahexaenoyl)-glycerol + (4Z,7Z,10Z,13Z,16Z,19Z)-docosahexaenoate + H(+)</text>
        <dbReference type="Rhea" id="RHEA:63436"/>
        <dbReference type="ChEBI" id="CHEBI:15377"/>
        <dbReference type="ChEBI" id="CHEBI:15378"/>
        <dbReference type="ChEBI" id="CHEBI:77016"/>
        <dbReference type="ChEBI" id="CHEBI:147311"/>
        <dbReference type="ChEBI" id="CHEBI:228170"/>
    </reaction>
</comment>
<evidence type="ECO:0000256" key="3">
    <source>
        <dbReference type="ARBA" id="ARBA00010701"/>
    </source>
</evidence>
<keyword evidence="25" id="KW-1185">Reference proteome</keyword>
<dbReference type="GO" id="GO:0046340">
    <property type="term" value="P:diacylglycerol catabolic process"/>
    <property type="evidence" value="ECO:0007669"/>
    <property type="project" value="TreeGrafter"/>
</dbReference>
<dbReference type="GO" id="GO:0046872">
    <property type="term" value="F:metal ion binding"/>
    <property type="evidence" value="ECO:0007669"/>
    <property type="project" value="UniProtKB-KW"/>
</dbReference>
<keyword evidence="11 23" id="KW-1133">Transmembrane helix</keyword>
<organism evidence="24 25">
    <name type="scientific">Cyprinus carpio</name>
    <name type="common">Common carp</name>
    <dbReference type="NCBI Taxonomy" id="7962"/>
    <lineage>
        <taxon>Eukaryota</taxon>
        <taxon>Metazoa</taxon>
        <taxon>Chordata</taxon>
        <taxon>Craniata</taxon>
        <taxon>Vertebrata</taxon>
        <taxon>Euteleostomi</taxon>
        <taxon>Actinopterygii</taxon>
        <taxon>Neopterygii</taxon>
        <taxon>Teleostei</taxon>
        <taxon>Ostariophysi</taxon>
        <taxon>Cypriniformes</taxon>
        <taxon>Cyprinidae</taxon>
        <taxon>Cyprininae</taxon>
        <taxon>Cyprinus</taxon>
    </lineage>
</organism>
<keyword evidence="12" id="KW-0443">Lipid metabolism</keyword>
<dbReference type="InterPro" id="IPR052214">
    <property type="entry name" value="DAG_Lipase-Related"/>
</dbReference>
<keyword evidence="7" id="KW-0479">Metal-binding</keyword>
<gene>
    <name evidence="24" type="primary">daglb</name>
</gene>
<evidence type="ECO:0000256" key="15">
    <source>
        <dbReference type="ARBA" id="ARBA00024531"/>
    </source>
</evidence>
<name>A0A8C1Q7W3_CYPCA</name>
<dbReference type="InterPro" id="IPR029058">
    <property type="entry name" value="AB_hydrolase_fold"/>
</dbReference>
<dbReference type="Proteomes" id="UP000694427">
    <property type="component" value="Unplaced"/>
</dbReference>
<dbReference type="Ensembl" id="ENSCCRT00010022687.1">
    <property type="protein sequence ID" value="ENSCCRP00010020728.1"/>
    <property type="gene ID" value="ENSCCRG00010008946.1"/>
</dbReference>
<feature type="transmembrane region" description="Helical" evidence="23">
    <location>
        <begin position="54"/>
        <end position="79"/>
    </location>
</feature>
<dbReference type="CDD" id="cd00519">
    <property type="entry name" value="Lipase_3"/>
    <property type="match status" value="1"/>
</dbReference>
<keyword evidence="8" id="KW-0378">Hydrolase</keyword>
<dbReference type="EC" id="3.1.1.116" evidence="16"/>
<dbReference type="GO" id="GO:0019369">
    <property type="term" value="P:arachidonate metabolic process"/>
    <property type="evidence" value="ECO:0007669"/>
    <property type="project" value="TreeGrafter"/>
</dbReference>
<comment type="catalytic activity">
    <reaction evidence="14">
        <text>a triacylglycerol + H2O = a diacylglycerol + a fatty acid + H(+)</text>
        <dbReference type="Rhea" id="RHEA:12044"/>
        <dbReference type="ChEBI" id="CHEBI:15377"/>
        <dbReference type="ChEBI" id="CHEBI:15378"/>
        <dbReference type="ChEBI" id="CHEBI:17855"/>
        <dbReference type="ChEBI" id="CHEBI:18035"/>
        <dbReference type="ChEBI" id="CHEBI:28868"/>
        <dbReference type="EC" id="3.1.1.3"/>
    </reaction>
    <physiologicalReaction direction="left-to-right" evidence="14">
        <dbReference type="Rhea" id="RHEA:12045"/>
    </physiologicalReaction>
</comment>
<evidence type="ECO:0000256" key="21">
    <source>
        <dbReference type="ARBA" id="ARBA00082880"/>
    </source>
</evidence>
<keyword evidence="4" id="KW-1003">Cell membrane</keyword>
<evidence type="ECO:0000256" key="6">
    <source>
        <dbReference type="ARBA" id="ARBA00022692"/>
    </source>
</evidence>
<dbReference type="PANTHER" id="PTHR45792:SF2">
    <property type="entry name" value="DIACYLGLYCEROL LIPASE-BETA"/>
    <property type="match status" value="1"/>
</dbReference>
<keyword evidence="6 23" id="KW-0812">Transmembrane</keyword>
<reference evidence="24" key="1">
    <citation type="submission" date="2025-08" db="UniProtKB">
        <authorList>
            <consortium name="Ensembl"/>
        </authorList>
    </citation>
    <scope>IDENTIFICATION</scope>
</reference>
<feature type="transmembrane region" description="Helical" evidence="23">
    <location>
        <begin position="20"/>
        <end position="42"/>
    </location>
</feature>
<evidence type="ECO:0000256" key="8">
    <source>
        <dbReference type="ARBA" id="ARBA00022801"/>
    </source>
</evidence>
<evidence type="ECO:0000256" key="19">
    <source>
        <dbReference type="ARBA" id="ARBA00056838"/>
    </source>
</evidence>
<evidence type="ECO:0000256" key="23">
    <source>
        <dbReference type="SAM" id="Phobius"/>
    </source>
</evidence>
<dbReference type="Gene3D" id="3.40.50.1820">
    <property type="entry name" value="alpha/beta hydrolase"/>
    <property type="match status" value="1"/>
</dbReference>
<dbReference type="PANTHER" id="PTHR45792">
    <property type="entry name" value="DIACYLGLYCEROL LIPASE HOMOLOG-RELATED"/>
    <property type="match status" value="1"/>
</dbReference>
<dbReference type="GO" id="GO:0005737">
    <property type="term" value="C:cytoplasm"/>
    <property type="evidence" value="ECO:0007669"/>
    <property type="project" value="TreeGrafter"/>
</dbReference>
<comment type="cofactor">
    <cofactor evidence="1">
        <name>Ca(2+)</name>
        <dbReference type="ChEBI" id="CHEBI:29108"/>
    </cofactor>
</comment>
<evidence type="ECO:0000256" key="10">
    <source>
        <dbReference type="ARBA" id="ARBA00022963"/>
    </source>
</evidence>
<comment type="catalytic activity">
    <reaction evidence="15">
        <text>a 1,2-diacyl-sn-glycerol + H2O = a 2-acylglycerol + a fatty acid + H(+)</text>
        <dbReference type="Rhea" id="RHEA:33275"/>
        <dbReference type="ChEBI" id="CHEBI:15377"/>
        <dbReference type="ChEBI" id="CHEBI:15378"/>
        <dbReference type="ChEBI" id="CHEBI:17389"/>
        <dbReference type="ChEBI" id="CHEBI:17815"/>
        <dbReference type="ChEBI" id="CHEBI:28868"/>
        <dbReference type="EC" id="3.1.1.116"/>
    </reaction>
    <physiologicalReaction direction="left-to-right" evidence="15">
        <dbReference type="Rhea" id="RHEA:33276"/>
    </physiologicalReaction>
</comment>
<evidence type="ECO:0000256" key="13">
    <source>
        <dbReference type="ARBA" id="ARBA00023136"/>
    </source>
</evidence>
<dbReference type="GO" id="GO:0047372">
    <property type="term" value="F:monoacylglycerol lipase activity"/>
    <property type="evidence" value="ECO:0007669"/>
    <property type="project" value="UniProtKB-ARBA"/>
</dbReference>
<evidence type="ECO:0000256" key="5">
    <source>
        <dbReference type="ARBA" id="ARBA00022553"/>
    </source>
</evidence>
<evidence type="ECO:0000256" key="22">
    <source>
        <dbReference type="ARBA" id="ARBA00083401"/>
    </source>
</evidence>
<comment type="function">
    <text evidence="19">Lipase that catalyzes the hydrolysis of arachidonic acid (AA)-esterified diacylglycerols (DAGs) to produce the principal endocannabinoid, 2-arachidonoylglycerol (2-AG) which can be further cleaved by downstream enzymes to release arachidonic acid (AA) for cyclooxygenase (COX)-mediated eicosanoid production. Preferentially hydrolyzes DAGs at the sn-1 position in a calcium-dependent manner and has negligible activity against other lipids including monoacylglycerols and phospholipids. Plays a key role in the regulation of 2-AG and AA pools utilized by COX1/2 to generate lipid mediators of macrophage and microglia inflammatory responses. Also functions as a polyunsaturated fatty acids-specific triacylglycerol lipase in macrophages. Plays an important role to support the metabolic and signaling demands of macrophages.</text>
</comment>
<evidence type="ECO:0000256" key="9">
    <source>
        <dbReference type="ARBA" id="ARBA00022837"/>
    </source>
</evidence>
<proteinExistence type="inferred from homology"/>
<accession>A0A8C1Q7W3</accession>
<evidence type="ECO:0000256" key="1">
    <source>
        <dbReference type="ARBA" id="ARBA00001913"/>
    </source>
</evidence>
<feature type="transmembrane region" description="Helical" evidence="23">
    <location>
        <begin position="131"/>
        <end position="156"/>
    </location>
</feature>
<reference evidence="24" key="2">
    <citation type="submission" date="2025-09" db="UniProtKB">
        <authorList>
            <consortium name="Ensembl"/>
        </authorList>
    </citation>
    <scope>IDENTIFICATION</scope>
</reference>
<keyword evidence="13 23" id="KW-0472">Membrane</keyword>
<evidence type="ECO:0000256" key="11">
    <source>
        <dbReference type="ARBA" id="ARBA00022989"/>
    </source>
</evidence>
<evidence type="ECO:0000313" key="24">
    <source>
        <dbReference type="Ensembl" id="ENSCCRP00010020728.1"/>
    </source>
</evidence>
<comment type="subcellular location">
    <subcellularLocation>
        <location evidence="2">Cell membrane</location>
        <topology evidence="2">Multi-pass membrane protein</topology>
    </subcellularLocation>
</comment>
<evidence type="ECO:0000256" key="16">
    <source>
        <dbReference type="ARBA" id="ARBA00026104"/>
    </source>
</evidence>
<keyword evidence="9" id="KW-0106">Calcium</keyword>
<evidence type="ECO:0000256" key="20">
    <source>
        <dbReference type="ARBA" id="ARBA00069149"/>
    </source>
</evidence>
<evidence type="ECO:0000313" key="25">
    <source>
        <dbReference type="Proteomes" id="UP000694427"/>
    </source>
</evidence>
<dbReference type="GO" id="GO:0022008">
    <property type="term" value="P:neurogenesis"/>
    <property type="evidence" value="ECO:0007669"/>
    <property type="project" value="TreeGrafter"/>
</dbReference>
<keyword evidence="10" id="KW-0442">Lipid degradation</keyword>
<keyword evidence="5" id="KW-0597">Phosphoprotein</keyword>
<dbReference type="GO" id="GO:0005886">
    <property type="term" value="C:plasma membrane"/>
    <property type="evidence" value="ECO:0007669"/>
    <property type="project" value="UniProtKB-SubCell"/>
</dbReference>
<dbReference type="FunFam" id="3.40.50.1820:FF:000064">
    <property type="entry name" value="Sn1-specific diacylglycerol lipase beta"/>
    <property type="match status" value="1"/>
</dbReference>
<evidence type="ECO:0000256" key="4">
    <source>
        <dbReference type="ARBA" id="ARBA00022475"/>
    </source>
</evidence>
<sequence>MPAMVVFGRRWRIASDDLVFPGAFELFIRAVWWIVTLVVYTNHKGRFDCQGGTYLHNYLVVLLVLLGVIILTLCAIVYISAQGTIMNPGPRRSVPALVYLRALLYVPELVWACLGAVWVSDSSTGCKPEEVGAVIAAVVSSWIILLSMAVGVLVVFDPLGSQRPGAPPDAPRGVRDLESSESSQLFYTAHTVASRVWESRLRLLCCCLPQDNNHRAAFSSIAQLVSGFFLDTDLVPSDIAAGLALLHQEQDKMEHCRDPDEVLSHSPSSPIREDLEVELEKAAHFMKFAAAAYGWPLYVYSNPLTGLCKLSGDCCRSRQAEYDLVGGDSLGCHFTSILQSTGLQYRDFIHISFHNQIYEIPFYVALDHKREAVLVAVRGTLSLKDVLTDLSAECENLSVEGVSGTCYAHKGISQAAHYIYKRLVNDGILSQAFNIAPVRAVLLRFHRPAGEPAAHSRFVLCLYSCLLSLFSKAVADYSKQFVVSVVLGKDLVPRLSIPNMEDLKRRLLKMVSNCSKPKYKILMRGCWYELFGGDPDDFPTELENRREEVLNQPLLGEESLLVQRSNTYQSLSSDDSPAHPTHLPLYLPGCILHITEDGPARRSAHTDENDIIQYRAEWSSETSFRNVLISPRMVADHMPDVVLRALRSLTREQPFALFSSFTPLRPFQDIMHF</sequence>
<evidence type="ECO:0000256" key="17">
    <source>
        <dbReference type="ARBA" id="ARBA00051030"/>
    </source>
</evidence>
<dbReference type="GO" id="GO:0004806">
    <property type="term" value="F:triacylglycerol lipase activity"/>
    <property type="evidence" value="ECO:0007669"/>
    <property type="project" value="UniProtKB-EC"/>
</dbReference>
<evidence type="ECO:0000256" key="18">
    <source>
        <dbReference type="ARBA" id="ARBA00052740"/>
    </source>
</evidence>
<dbReference type="AlphaFoldDB" id="A0A8C1Q7W3"/>
<evidence type="ECO:0000256" key="12">
    <source>
        <dbReference type="ARBA" id="ARBA00023098"/>
    </source>
</evidence>
<evidence type="ECO:0000256" key="14">
    <source>
        <dbReference type="ARBA" id="ARBA00023369"/>
    </source>
</evidence>
<dbReference type="SUPFAM" id="SSF53474">
    <property type="entry name" value="alpha/beta-Hydrolases"/>
    <property type="match status" value="1"/>
</dbReference>
<evidence type="ECO:0000256" key="7">
    <source>
        <dbReference type="ARBA" id="ARBA00022723"/>
    </source>
</evidence>
<protein>
    <recommendedName>
        <fullName evidence="20">Diacylglycerol lipase-beta</fullName>
        <ecNumber evidence="16">3.1.1.116</ecNumber>
    </recommendedName>
    <alternativeName>
        <fullName evidence="22">PUFA-specific triacylglycerol lipase</fullName>
    </alternativeName>
    <alternativeName>
        <fullName evidence="21">Sn1-specific diacylglycerol lipase beta</fullName>
    </alternativeName>
</protein>
<comment type="similarity">
    <text evidence="3">Belongs to the AB hydrolase superfamily. Lipase family.</text>
</comment>
<comment type="catalytic activity">
    <reaction evidence="18">
        <text>1,2,3-tri-(5Z,8Z,11Z,14Z-eicosatetraenoyl)-glycerol + H2O = 1,2-di-(5Z,8Z,11Z,14Z-eicosatetraenoyl)-glycerol + (5Z,8Z,11Z,14Z)-eicosatetraenoate + H(+)</text>
        <dbReference type="Rhea" id="RHEA:63432"/>
        <dbReference type="ChEBI" id="CHEBI:15377"/>
        <dbReference type="ChEBI" id="CHEBI:15378"/>
        <dbReference type="ChEBI" id="CHEBI:32395"/>
        <dbReference type="ChEBI" id="CHEBI:147308"/>
        <dbReference type="ChEBI" id="CHEBI:228166"/>
    </reaction>
    <physiologicalReaction direction="left-to-right" evidence="18">
        <dbReference type="Rhea" id="RHEA:63433"/>
    </physiologicalReaction>
</comment>
<evidence type="ECO:0000256" key="2">
    <source>
        <dbReference type="ARBA" id="ARBA00004651"/>
    </source>
</evidence>
<feature type="transmembrane region" description="Helical" evidence="23">
    <location>
        <begin position="99"/>
        <end position="119"/>
    </location>
</feature>